<gene>
    <name evidence="3" type="ORF">GT409_04875</name>
</gene>
<name>A0A6P1M9Q1_9BACT</name>
<dbReference type="Gene3D" id="2.150.10.10">
    <property type="entry name" value="Serralysin-like metalloprotease, C-terminal"/>
    <property type="match status" value="1"/>
</dbReference>
<dbReference type="InterPro" id="IPR011049">
    <property type="entry name" value="Serralysin-like_metalloprot_C"/>
</dbReference>
<dbReference type="Pfam" id="PF13884">
    <property type="entry name" value="Peptidase_S74"/>
    <property type="match status" value="1"/>
</dbReference>
<accession>A0A6P1M9Q1</accession>
<dbReference type="EMBL" id="CP047593">
    <property type="protein sequence ID" value="QHI68808.1"/>
    <property type="molecule type" value="Genomic_DNA"/>
</dbReference>
<evidence type="ECO:0000259" key="2">
    <source>
        <dbReference type="PROSITE" id="PS51688"/>
    </source>
</evidence>
<dbReference type="InterPro" id="IPR036388">
    <property type="entry name" value="WH-like_DNA-bd_sf"/>
</dbReference>
<dbReference type="KEGG" id="taer:GT409_04875"/>
<dbReference type="RefSeq" id="WP_160627483.1">
    <property type="nucleotide sequence ID" value="NZ_CP047593.1"/>
</dbReference>
<organism evidence="3 4">
    <name type="scientific">Tichowtungia aerotolerans</name>
    <dbReference type="NCBI Taxonomy" id="2697043"/>
    <lineage>
        <taxon>Bacteria</taxon>
        <taxon>Pseudomonadati</taxon>
        <taxon>Kiritimatiellota</taxon>
        <taxon>Tichowtungiia</taxon>
        <taxon>Tichowtungiales</taxon>
        <taxon>Tichowtungiaceae</taxon>
        <taxon>Tichowtungia</taxon>
    </lineage>
</organism>
<feature type="domain" description="Peptidase S74" evidence="2">
    <location>
        <begin position="478"/>
        <end position="572"/>
    </location>
</feature>
<keyword evidence="4" id="KW-1185">Reference proteome</keyword>
<evidence type="ECO:0000313" key="3">
    <source>
        <dbReference type="EMBL" id="QHI68808.1"/>
    </source>
</evidence>
<reference evidence="3 4" key="1">
    <citation type="submission" date="2020-01" db="EMBL/GenBank/DDBJ databases">
        <title>Ponticoccus aerotolerans gen. nov., sp. nov., an anaerobic bacterium and proposal of Ponticoccusceae fam. nov., Ponticoccusles ord. nov. and Ponticoccuse classis nov. in the phylum Kiritimatiellaeota.</title>
        <authorList>
            <person name="Zhou L.Y."/>
            <person name="Du Z.J."/>
        </authorList>
    </citation>
    <scope>NUCLEOTIDE SEQUENCE [LARGE SCALE GENOMIC DNA]</scope>
    <source>
        <strain evidence="3 4">S-5007</strain>
    </source>
</reference>
<sequence length="587" mass="60763">MASAGYGLAQIGNTTYGTGAGNSLSTGDYDTLIGYEAGRVLSDGLYNTFMGFHAGRNQTTSSDNTFIGALAGRSNVTGSDNVFVGKWAGLNSTGTDNTFIGTEAGAANTSGGDNTFIGEEAGTSNTEGFCNTFVGEDAGYSNTIGDDNVAVGKQALRSSTEGKYNTAVGSEAGWDLTTAIRNTMVGNSAGTDIGEGTANTLIGDNAGAATENADFNTFVGVLAGHDNNRGSSTVNANRNTALGTLAGYTNREGEDNVWIGAFSDSGQWLPGYNHDMILNDLAVGTQWMPAIFSARVGGDSTIYRITVIGGFASAGEDDSVALGYNARADEVNSVVVGSGASGTGLNDITIGTSASSTHSGAITIGYQAVSHGADIAVIGNATTAGWHPGADAVTSLGATNYRFSTVYSQSADILAAAGAEAEVNLWADNGAVNADKWKISASDGGLELASYATGGYVSGMSLSTDGNMMVAGDVTVTSDRRLKRDIESVDNALDMVSRLDGKTFRWKEESGRDENRHYGLIAQEVEAVVPELVAQTDSPSGELSVNYQGAVPILINAVKELREQNLELVAAIDQLKRQMTELQENRR</sequence>
<keyword evidence="1" id="KW-0175">Coiled coil</keyword>
<evidence type="ECO:0000256" key="1">
    <source>
        <dbReference type="SAM" id="Coils"/>
    </source>
</evidence>
<dbReference type="Proteomes" id="UP000464954">
    <property type="component" value="Chromosome"/>
</dbReference>
<dbReference type="PROSITE" id="PS51688">
    <property type="entry name" value="ICA"/>
    <property type="match status" value="1"/>
</dbReference>
<feature type="coiled-coil region" evidence="1">
    <location>
        <begin position="558"/>
        <end position="585"/>
    </location>
</feature>
<dbReference type="Gene3D" id="1.10.10.10">
    <property type="entry name" value="Winged helix-like DNA-binding domain superfamily/Winged helix DNA-binding domain"/>
    <property type="match status" value="1"/>
</dbReference>
<dbReference type="SUPFAM" id="SSF101967">
    <property type="entry name" value="Adhesin YadA, collagen-binding domain"/>
    <property type="match status" value="1"/>
</dbReference>
<evidence type="ECO:0000313" key="4">
    <source>
        <dbReference type="Proteomes" id="UP000464954"/>
    </source>
</evidence>
<dbReference type="AlphaFoldDB" id="A0A6P1M9Q1"/>
<dbReference type="InterPro" id="IPR030392">
    <property type="entry name" value="S74_ICA"/>
</dbReference>
<proteinExistence type="predicted"/>
<protein>
    <recommendedName>
        <fullName evidence="2">Peptidase S74 domain-containing protein</fullName>
    </recommendedName>
</protein>